<evidence type="ECO:0000313" key="1">
    <source>
        <dbReference type="EMBL" id="MBK1621676.1"/>
    </source>
</evidence>
<reference evidence="1 2" key="1">
    <citation type="journal article" date="2020" name="Microorganisms">
        <title>Osmotic Adaptation and Compatible Solute Biosynthesis of Phototrophic Bacteria as Revealed from Genome Analyses.</title>
        <authorList>
            <person name="Imhoff J.F."/>
            <person name="Rahn T."/>
            <person name="Kunzel S."/>
            <person name="Keller A."/>
            <person name="Neulinger S.C."/>
        </authorList>
    </citation>
    <scope>NUCLEOTIDE SEQUENCE [LARGE SCALE GENOMIC DNA]</scope>
    <source>
        <strain evidence="1 2">DSM 25653</strain>
    </source>
</reference>
<proteinExistence type="predicted"/>
<sequence length="153" mass="17213">MLGGAEFESILVDQTKEIVGDIRWTTDEDHSHCVEFRMEVSSAGGWPLFIKGTYNPLIPALSYSLILKTDGRIYGLDLGKDHHNPQCNQVGECHKHRWTEQGRDKEAYKPVDITATASDPVATWNQFCAEAAIVHRGRMHPPAPPADDLFWLQ</sequence>
<dbReference type="Pfam" id="PF22398">
    <property type="entry name" value="DUF6978"/>
    <property type="match status" value="1"/>
</dbReference>
<evidence type="ECO:0000313" key="2">
    <source>
        <dbReference type="Proteomes" id="UP001138768"/>
    </source>
</evidence>
<dbReference type="Proteomes" id="UP001138768">
    <property type="component" value="Unassembled WGS sequence"/>
</dbReference>
<dbReference type="InterPro" id="IPR053916">
    <property type="entry name" value="DUF6978"/>
</dbReference>
<keyword evidence="2" id="KW-1185">Reference proteome</keyword>
<protein>
    <submittedName>
        <fullName evidence="1">Uncharacterized protein</fullName>
    </submittedName>
</protein>
<organism evidence="1 2">
    <name type="scientific">Lamprobacter modestohalophilus</name>
    <dbReference type="NCBI Taxonomy" id="1064514"/>
    <lineage>
        <taxon>Bacteria</taxon>
        <taxon>Pseudomonadati</taxon>
        <taxon>Pseudomonadota</taxon>
        <taxon>Gammaproteobacteria</taxon>
        <taxon>Chromatiales</taxon>
        <taxon>Chromatiaceae</taxon>
        <taxon>Lamprobacter</taxon>
    </lineage>
</organism>
<comment type="caution">
    <text evidence="1">The sequence shown here is derived from an EMBL/GenBank/DDBJ whole genome shotgun (WGS) entry which is preliminary data.</text>
</comment>
<dbReference type="EMBL" id="NRRY01000100">
    <property type="protein sequence ID" value="MBK1621676.1"/>
    <property type="molecule type" value="Genomic_DNA"/>
</dbReference>
<dbReference type="AlphaFoldDB" id="A0A9X1B7A0"/>
<accession>A0A9X1B7A0</accession>
<gene>
    <name evidence="1" type="ORF">CKO42_25455</name>
</gene>
<name>A0A9X1B7A0_9GAMM</name>
<dbReference type="RefSeq" id="WP_200251697.1">
    <property type="nucleotide sequence ID" value="NZ_NRRY01000100.1"/>
</dbReference>